<evidence type="ECO:0000259" key="3">
    <source>
        <dbReference type="PROSITE" id="PS51832"/>
    </source>
</evidence>
<dbReference type="PROSITE" id="PS51832">
    <property type="entry name" value="HD_GYP"/>
    <property type="match status" value="1"/>
</dbReference>
<evidence type="ECO:0000256" key="1">
    <source>
        <dbReference type="SAM" id="Coils"/>
    </source>
</evidence>
<evidence type="ECO:0000259" key="2">
    <source>
        <dbReference type="PROSITE" id="PS51831"/>
    </source>
</evidence>
<keyword evidence="1" id="KW-0175">Coiled coil</keyword>
<organism evidence="4 5">
    <name type="scientific">Marinitoga aeolica</name>
    <dbReference type="NCBI Taxonomy" id="2809031"/>
    <lineage>
        <taxon>Bacteria</taxon>
        <taxon>Thermotogati</taxon>
        <taxon>Thermotogota</taxon>
        <taxon>Thermotogae</taxon>
        <taxon>Petrotogales</taxon>
        <taxon>Petrotogaceae</taxon>
        <taxon>Marinitoga</taxon>
    </lineage>
</organism>
<dbReference type="InterPro" id="IPR006674">
    <property type="entry name" value="HD_domain"/>
</dbReference>
<dbReference type="Pfam" id="PF13487">
    <property type="entry name" value="HD_5"/>
    <property type="match status" value="1"/>
</dbReference>
<dbReference type="PANTHER" id="PTHR43155">
    <property type="entry name" value="CYCLIC DI-GMP PHOSPHODIESTERASE PA4108-RELATED"/>
    <property type="match status" value="1"/>
</dbReference>
<dbReference type="Proteomes" id="UP001232493">
    <property type="component" value="Chromosome"/>
</dbReference>
<dbReference type="PANTHER" id="PTHR43155:SF8">
    <property type="entry name" value="METAL DEPENDENT PHOSPHOHYDROLASE"/>
    <property type="match status" value="1"/>
</dbReference>
<dbReference type="SMART" id="SM00471">
    <property type="entry name" value="HDc"/>
    <property type="match status" value="1"/>
</dbReference>
<gene>
    <name evidence="4" type="ORF">JRV97_04700</name>
</gene>
<feature type="coiled-coil region" evidence="1">
    <location>
        <begin position="1"/>
        <end position="35"/>
    </location>
</feature>
<accession>A0ABY8PT83</accession>
<feature type="domain" description="HD" evidence="2">
    <location>
        <begin position="209"/>
        <end position="330"/>
    </location>
</feature>
<dbReference type="CDD" id="cd00077">
    <property type="entry name" value="HDc"/>
    <property type="match status" value="1"/>
</dbReference>
<evidence type="ECO:0000313" key="4">
    <source>
        <dbReference type="EMBL" id="WGS65853.1"/>
    </source>
</evidence>
<protein>
    <submittedName>
        <fullName evidence="4">HD-GYP domain-containing protein</fullName>
    </submittedName>
</protein>
<evidence type="ECO:0000313" key="5">
    <source>
        <dbReference type="Proteomes" id="UP001232493"/>
    </source>
</evidence>
<keyword evidence="5" id="KW-1185">Reference proteome</keyword>
<sequence length="378" mass="44019">MDKNYEELKALKKELEEAYEQLEISYKELEEINSKFVRVTDLITNISIDISMKNYFGKLLSYFVELIPEISYGCVLKKEGDFFRFVSTLGHSKKLLLDTAILTEEFIEIKEIENFYSTYIKNYDSLKDKIFSAHKSLVIPLKTYELYGYIILDLKDKIIKKVEIDLIKVMSNIASNFLMSRELYSQQKNFLKNTAFAFLKAVDFYDPYTKGHSERVSYYATTLAKIIGKEEIINDIFLASALHDIGKLSIPQSILLKKEKLTCEELEKIKEHPVRGEELVKTFEGFEKIGKIIRHHHERYDGNGYPDGLIGEEIPFESRIITVVDAFDAMTTARPYRNSLSINDAIREIIKNKGKQFDPYLADEFIKFLKINKFLEEV</sequence>
<dbReference type="Gene3D" id="1.10.3210.10">
    <property type="entry name" value="Hypothetical protein af1432"/>
    <property type="match status" value="1"/>
</dbReference>
<dbReference type="SUPFAM" id="SSF109604">
    <property type="entry name" value="HD-domain/PDEase-like"/>
    <property type="match status" value="1"/>
</dbReference>
<dbReference type="EMBL" id="CP069362">
    <property type="protein sequence ID" value="WGS65853.1"/>
    <property type="molecule type" value="Genomic_DNA"/>
</dbReference>
<name>A0ABY8PT83_9BACT</name>
<dbReference type="InterPro" id="IPR003607">
    <property type="entry name" value="HD/PDEase_dom"/>
</dbReference>
<proteinExistence type="predicted"/>
<dbReference type="InterPro" id="IPR037522">
    <property type="entry name" value="HD_GYP_dom"/>
</dbReference>
<dbReference type="PROSITE" id="PS51831">
    <property type="entry name" value="HD"/>
    <property type="match status" value="1"/>
</dbReference>
<reference evidence="4 5" key="1">
    <citation type="submission" date="2021-02" db="EMBL/GenBank/DDBJ databases">
        <title>Characterization of Marinitoga sp. nov. str. BP5-C20A.</title>
        <authorList>
            <person name="Erauso G."/>
            <person name="Postec A."/>
        </authorList>
    </citation>
    <scope>NUCLEOTIDE SEQUENCE [LARGE SCALE GENOMIC DNA]</scope>
    <source>
        <strain evidence="4 5">BP5-C20A</strain>
    </source>
</reference>
<feature type="domain" description="HD-GYP" evidence="3">
    <location>
        <begin position="187"/>
        <end position="378"/>
    </location>
</feature>
<dbReference type="RefSeq" id="WP_281000681.1">
    <property type="nucleotide sequence ID" value="NZ_CP069362.1"/>
</dbReference>